<evidence type="ECO:0000313" key="11">
    <source>
        <dbReference type="Proteomes" id="UP000008922"/>
    </source>
</evidence>
<dbReference type="OrthoDB" id="9788336at2"/>
<evidence type="ECO:0000256" key="3">
    <source>
        <dbReference type="ARBA" id="ARBA00022884"/>
    </source>
</evidence>
<dbReference type="PANTHER" id="PTHR21368">
    <property type="entry name" value="50S RIBOSOMAL PROTEIN L9"/>
    <property type="match status" value="1"/>
</dbReference>
<evidence type="ECO:0000256" key="2">
    <source>
        <dbReference type="ARBA" id="ARBA00022730"/>
    </source>
</evidence>
<gene>
    <name evidence="7 10" type="primary">rplI</name>
    <name evidence="10" type="ordered locus">ANT_03840</name>
</gene>
<dbReference type="Pfam" id="PF03948">
    <property type="entry name" value="Ribosomal_L9_C"/>
    <property type="match status" value="1"/>
</dbReference>
<protein>
    <recommendedName>
        <fullName evidence="6 7">Large ribosomal subunit protein bL9</fullName>
    </recommendedName>
</protein>
<dbReference type="GO" id="GO:0003735">
    <property type="term" value="F:structural constituent of ribosome"/>
    <property type="evidence" value="ECO:0007669"/>
    <property type="project" value="InterPro"/>
</dbReference>
<dbReference type="HAMAP" id="MF_00503">
    <property type="entry name" value="Ribosomal_bL9"/>
    <property type="match status" value="1"/>
</dbReference>
<dbReference type="GO" id="GO:1990904">
    <property type="term" value="C:ribonucleoprotein complex"/>
    <property type="evidence" value="ECO:0007669"/>
    <property type="project" value="UniProtKB-KW"/>
</dbReference>
<evidence type="ECO:0000313" key="10">
    <source>
        <dbReference type="EMBL" id="BAJ62418.1"/>
    </source>
</evidence>
<dbReference type="PROSITE" id="PS00651">
    <property type="entry name" value="RIBOSOMAL_L9"/>
    <property type="match status" value="1"/>
</dbReference>
<dbReference type="InterPro" id="IPR000244">
    <property type="entry name" value="Ribosomal_bL9"/>
</dbReference>
<keyword evidence="5 7" id="KW-0687">Ribonucleoprotein</keyword>
<reference evidence="10 11" key="1">
    <citation type="submission" date="2010-12" db="EMBL/GenBank/DDBJ databases">
        <title>Whole genome sequence of Anaerolinea thermophila UNI-1.</title>
        <authorList>
            <person name="Narita-Yamada S."/>
            <person name="Kishi E."/>
            <person name="Watanabe Y."/>
            <person name="Takasaki K."/>
            <person name="Ankai A."/>
            <person name="Oguchi A."/>
            <person name="Fukui S."/>
            <person name="Takahashi M."/>
            <person name="Yashiro I."/>
            <person name="Hosoyama A."/>
            <person name="Sekiguchi Y."/>
            <person name="Hanada S."/>
            <person name="Fujita N."/>
        </authorList>
    </citation>
    <scope>NUCLEOTIDE SEQUENCE [LARGE SCALE GENOMIC DNA]</scope>
    <source>
        <strain evidence="11">DSM 14523 / JCM 11388 / NBRC 100420 / UNI-1</strain>
    </source>
</reference>
<keyword evidence="2 7" id="KW-0699">rRNA-binding</keyword>
<dbReference type="Proteomes" id="UP000008922">
    <property type="component" value="Chromosome"/>
</dbReference>
<dbReference type="InterPro" id="IPR036935">
    <property type="entry name" value="Ribosomal_bL9_N_sf"/>
</dbReference>
<dbReference type="AlphaFoldDB" id="E8N0M3"/>
<dbReference type="InterPro" id="IPR020594">
    <property type="entry name" value="Ribosomal_bL9_bac/chp"/>
</dbReference>
<dbReference type="Gene3D" id="3.10.430.100">
    <property type="entry name" value="Ribosomal protein L9, C-terminal domain"/>
    <property type="match status" value="1"/>
</dbReference>
<dbReference type="SUPFAM" id="SSF55653">
    <property type="entry name" value="Ribosomal protein L9 C-domain"/>
    <property type="match status" value="1"/>
</dbReference>
<evidence type="ECO:0000256" key="6">
    <source>
        <dbReference type="ARBA" id="ARBA00035292"/>
    </source>
</evidence>
<sequence>MKVLLIKDVYKLGRAGDVKKVADGYGRNYLIPQGLAVLATPGALKMAESIRARAAKQREALNQEMSGLAQRIQGQYLTFAARAGETGKLYGSITPTMIAEALSRKLGVTIDRHQIEAQSIRNLGEFKAHVRLTVDLVPEINIIVHREGETPNVPVEETQTGEGEIA</sequence>
<comment type="function">
    <text evidence="7">Binds to the 23S rRNA.</text>
</comment>
<keyword evidence="3 7" id="KW-0694">RNA-binding</keyword>
<dbReference type="GO" id="GO:0019843">
    <property type="term" value="F:rRNA binding"/>
    <property type="evidence" value="ECO:0007669"/>
    <property type="project" value="UniProtKB-UniRule"/>
</dbReference>
<dbReference type="FunFam" id="3.40.5.10:FF:000003">
    <property type="entry name" value="50S ribosomal protein L9"/>
    <property type="match status" value="1"/>
</dbReference>
<comment type="similarity">
    <text evidence="1 7">Belongs to the bacterial ribosomal protein bL9 family.</text>
</comment>
<evidence type="ECO:0000256" key="5">
    <source>
        <dbReference type="ARBA" id="ARBA00023274"/>
    </source>
</evidence>
<dbReference type="InterPro" id="IPR036791">
    <property type="entry name" value="Ribosomal_bL9_C_sf"/>
</dbReference>
<dbReference type="InterPro" id="IPR020069">
    <property type="entry name" value="Ribosomal_bL9_C"/>
</dbReference>
<dbReference type="STRING" id="926569.ANT_03840"/>
<dbReference type="GO" id="GO:0005840">
    <property type="term" value="C:ribosome"/>
    <property type="evidence" value="ECO:0007669"/>
    <property type="project" value="UniProtKB-KW"/>
</dbReference>
<feature type="coiled-coil region" evidence="8">
    <location>
        <begin position="44"/>
        <end position="71"/>
    </location>
</feature>
<dbReference type="SUPFAM" id="SSF55658">
    <property type="entry name" value="L9 N-domain-like"/>
    <property type="match status" value="1"/>
</dbReference>
<evidence type="ECO:0000256" key="4">
    <source>
        <dbReference type="ARBA" id="ARBA00022980"/>
    </source>
</evidence>
<dbReference type="NCBIfam" id="TIGR00158">
    <property type="entry name" value="L9"/>
    <property type="match status" value="1"/>
</dbReference>
<evidence type="ECO:0000259" key="9">
    <source>
        <dbReference type="PROSITE" id="PS00651"/>
    </source>
</evidence>
<dbReference type="eggNOG" id="COG0359">
    <property type="taxonomic scope" value="Bacteria"/>
</dbReference>
<organism evidence="10 11">
    <name type="scientific">Anaerolinea thermophila (strain DSM 14523 / JCM 11388 / NBRC 100420 / UNI-1)</name>
    <dbReference type="NCBI Taxonomy" id="926569"/>
    <lineage>
        <taxon>Bacteria</taxon>
        <taxon>Bacillati</taxon>
        <taxon>Chloroflexota</taxon>
        <taxon>Anaerolineae</taxon>
        <taxon>Anaerolineales</taxon>
        <taxon>Anaerolineaceae</taxon>
        <taxon>Anaerolinea</taxon>
    </lineage>
</organism>
<feature type="domain" description="Ribosomal protein L9" evidence="9">
    <location>
        <begin position="13"/>
        <end position="40"/>
    </location>
</feature>
<dbReference type="InParanoid" id="E8N0M3"/>
<dbReference type="Gene3D" id="3.40.5.10">
    <property type="entry name" value="Ribosomal protein L9, N-terminal domain"/>
    <property type="match status" value="1"/>
</dbReference>
<dbReference type="EMBL" id="AP012029">
    <property type="protein sequence ID" value="BAJ62418.1"/>
    <property type="molecule type" value="Genomic_DNA"/>
</dbReference>
<dbReference type="RefSeq" id="WP_013558814.1">
    <property type="nucleotide sequence ID" value="NC_014960.1"/>
</dbReference>
<evidence type="ECO:0000256" key="7">
    <source>
        <dbReference type="HAMAP-Rule" id="MF_00503"/>
    </source>
</evidence>
<evidence type="ECO:0000256" key="1">
    <source>
        <dbReference type="ARBA" id="ARBA00010605"/>
    </source>
</evidence>
<dbReference type="KEGG" id="atm:ANT_03840"/>
<dbReference type="Pfam" id="PF01281">
    <property type="entry name" value="Ribosomal_L9_N"/>
    <property type="match status" value="1"/>
</dbReference>
<proteinExistence type="inferred from homology"/>
<keyword evidence="8" id="KW-0175">Coiled coil</keyword>
<keyword evidence="4 7" id="KW-0689">Ribosomal protein</keyword>
<dbReference type="InterPro" id="IPR020070">
    <property type="entry name" value="Ribosomal_bL9_N"/>
</dbReference>
<dbReference type="GO" id="GO:0006412">
    <property type="term" value="P:translation"/>
    <property type="evidence" value="ECO:0007669"/>
    <property type="project" value="UniProtKB-UniRule"/>
</dbReference>
<dbReference type="InterPro" id="IPR009027">
    <property type="entry name" value="Ribosomal_bL9/RNase_H1_N"/>
</dbReference>
<dbReference type="HOGENOM" id="CLU_078938_3_0_0"/>
<name>E8N0M3_ANATU</name>
<accession>E8N0M3</accession>
<dbReference type="FunCoup" id="E8N0M3">
    <property type="interactions" value="468"/>
</dbReference>
<evidence type="ECO:0000256" key="8">
    <source>
        <dbReference type="SAM" id="Coils"/>
    </source>
</evidence>
<keyword evidence="11" id="KW-1185">Reference proteome</keyword>